<dbReference type="PROSITE" id="PS50297">
    <property type="entry name" value="ANK_REP_REGION"/>
    <property type="match status" value="2"/>
</dbReference>
<evidence type="ECO:0000256" key="1">
    <source>
        <dbReference type="ARBA" id="ARBA00022737"/>
    </source>
</evidence>
<dbReference type="PANTHER" id="PTHR24189">
    <property type="entry name" value="MYOTROPHIN"/>
    <property type="match status" value="1"/>
</dbReference>
<keyword evidence="2 3" id="KW-0040">ANK repeat</keyword>
<protein>
    <recommendedName>
        <fullName evidence="6">Ankyrin repeat protein</fullName>
    </recommendedName>
</protein>
<feature type="repeat" description="ANK" evidence="3">
    <location>
        <begin position="129"/>
        <end position="156"/>
    </location>
</feature>
<dbReference type="GeneID" id="19403062"/>
<keyword evidence="5" id="KW-1185">Reference proteome</keyword>
<dbReference type="Proteomes" id="UP000016935">
    <property type="component" value="Unassembled WGS sequence"/>
</dbReference>
<sequence>MKSVDAINSTARLNNPHALIALLDFEFKTPAGTLNRVDCMHVILEGLYQNDFCDMRRLESLGAASDQAALCWHFEPVKLILVHIKGILADSVPHDRSCLSPALVNAARPFEFIEILLARGADVQTIASDGRTVFHNTAHNGDADVVRTMTERGVNICTVKFDGETALHSVCDFSRDHGPKMAQTLAIITMLLDHGANINA</sequence>
<dbReference type="AlphaFoldDB" id="R0K711"/>
<proteinExistence type="predicted"/>
<dbReference type="HOGENOM" id="CLU_1366995_0_0_1"/>
<dbReference type="RefSeq" id="XP_008023283.1">
    <property type="nucleotide sequence ID" value="XM_008025092.1"/>
</dbReference>
<dbReference type="Pfam" id="PF12796">
    <property type="entry name" value="Ank_2"/>
    <property type="match status" value="1"/>
</dbReference>
<evidence type="ECO:0000256" key="3">
    <source>
        <dbReference type="PROSITE-ProRule" id="PRU00023"/>
    </source>
</evidence>
<dbReference type="OrthoDB" id="5431422at2759"/>
<dbReference type="SMART" id="SM00248">
    <property type="entry name" value="ANK"/>
    <property type="match status" value="2"/>
</dbReference>
<dbReference type="SUPFAM" id="SSF48403">
    <property type="entry name" value="Ankyrin repeat"/>
    <property type="match status" value="1"/>
</dbReference>
<dbReference type="PRINTS" id="PR01415">
    <property type="entry name" value="ANKYRIN"/>
</dbReference>
<gene>
    <name evidence="4" type="ORF">SETTUDRAFT_26833</name>
</gene>
<name>R0K711_EXST2</name>
<accession>R0K711</accession>
<dbReference type="InterPro" id="IPR002110">
    <property type="entry name" value="Ankyrin_rpt"/>
</dbReference>
<dbReference type="InterPro" id="IPR050745">
    <property type="entry name" value="Multifunctional_regulatory"/>
</dbReference>
<reference evidence="4 5" key="2">
    <citation type="journal article" date="2013" name="PLoS Genet.">
        <title>Comparative genome structure, secondary metabolite, and effector coding capacity across Cochliobolus pathogens.</title>
        <authorList>
            <person name="Condon B.J."/>
            <person name="Leng Y."/>
            <person name="Wu D."/>
            <person name="Bushley K.E."/>
            <person name="Ohm R.A."/>
            <person name="Otillar R."/>
            <person name="Martin J."/>
            <person name="Schackwitz W."/>
            <person name="Grimwood J."/>
            <person name="MohdZainudin N."/>
            <person name="Xue C."/>
            <person name="Wang R."/>
            <person name="Manning V.A."/>
            <person name="Dhillon B."/>
            <person name="Tu Z.J."/>
            <person name="Steffenson B.J."/>
            <person name="Salamov A."/>
            <person name="Sun H."/>
            <person name="Lowry S."/>
            <person name="LaButti K."/>
            <person name="Han J."/>
            <person name="Copeland A."/>
            <person name="Lindquist E."/>
            <person name="Barry K."/>
            <person name="Schmutz J."/>
            <person name="Baker S.E."/>
            <person name="Ciuffetti L.M."/>
            <person name="Grigoriev I.V."/>
            <person name="Zhong S."/>
            <person name="Turgeon B.G."/>
        </authorList>
    </citation>
    <scope>NUCLEOTIDE SEQUENCE [LARGE SCALE GENOMIC DNA]</scope>
    <source>
        <strain evidence="5">28A</strain>
    </source>
</reference>
<evidence type="ECO:0000313" key="5">
    <source>
        <dbReference type="Proteomes" id="UP000016935"/>
    </source>
</evidence>
<dbReference type="EMBL" id="KB908526">
    <property type="protein sequence ID" value="EOA88783.1"/>
    <property type="molecule type" value="Genomic_DNA"/>
</dbReference>
<organism evidence="4 5">
    <name type="scientific">Exserohilum turcicum (strain 28A)</name>
    <name type="common">Northern leaf blight fungus</name>
    <name type="synonym">Setosphaeria turcica</name>
    <dbReference type="NCBI Taxonomy" id="671987"/>
    <lineage>
        <taxon>Eukaryota</taxon>
        <taxon>Fungi</taxon>
        <taxon>Dikarya</taxon>
        <taxon>Ascomycota</taxon>
        <taxon>Pezizomycotina</taxon>
        <taxon>Dothideomycetes</taxon>
        <taxon>Pleosporomycetidae</taxon>
        <taxon>Pleosporales</taxon>
        <taxon>Pleosporineae</taxon>
        <taxon>Pleosporaceae</taxon>
        <taxon>Exserohilum</taxon>
    </lineage>
</organism>
<dbReference type="PROSITE" id="PS50088">
    <property type="entry name" value="ANK_REPEAT"/>
    <property type="match status" value="2"/>
</dbReference>
<dbReference type="Gene3D" id="1.25.40.20">
    <property type="entry name" value="Ankyrin repeat-containing domain"/>
    <property type="match status" value="1"/>
</dbReference>
<dbReference type="InterPro" id="IPR036770">
    <property type="entry name" value="Ankyrin_rpt-contain_sf"/>
</dbReference>
<reference evidence="4 5" key="1">
    <citation type="journal article" date="2012" name="PLoS Pathog.">
        <title>Diverse lifestyles and strategies of plant pathogenesis encoded in the genomes of eighteen Dothideomycetes fungi.</title>
        <authorList>
            <person name="Ohm R.A."/>
            <person name="Feau N."/>
            <person name="Henrissat B."/>
            <person name="Schoch C.L."/>
            <person name="Horwitz B.A."/>
            <person name="Barry K.W."/>
            <person name="Condon B.J."/>
            <person name="Copeland A.C."/>
            <person name="Dhillon B."/>
            <person name="Glaser F."/>
            <person name="Hesse C.N."/>
            <person name="Kosti I."/>
            <person name="LaButti K."/>
            <person name="Lindquist E.A."/>
            <person name="Lucas S."/>
            <person name="Salamov A.A."/>
            <person name="Bradshaw R.E."/>
            <person name="Ciuffetti L."/>
            <person name="Hamelin R.C."/>
            <person name="Kema G.H.J."/>
            <person name="Lawrence C."/>
            <person name="Scott J.A."/>
            <person name="Spatafora J.W."/>
            <person name="Turgeon B.G."/>
            <person name="de Wit P.J.G.M."/>
            <person name="Zhong S."/>
            <person name="Goodwin S.B."/>
            <person name="Grigoriev I.V."/>
        </authorList>
    </citation>
    <scope>NUCLEOTIDE SEQUENCE [LARGE SCALE GENOMIC DNA]</scope>
    <source>
        <strain evidence="5">28A</strain>
    </source>
</reference>
<evidence type="ECO:0008006" key="6">
    <source>
        <dbReference type="Google" id="ProtNLM"/>
    </source>
</evidence>
<dbReference type="PANTHER" id="PTHR24189:SF50">
    <property type="entry name" value="ANKYRIN REPEAT AND SOCS BOX PROTEIN 2"/>
    <property type="match status" value="1"/>
</dbReference>
<evidence type="ECO:0000313" key="4">
    <source>
        <dbReference type="EMBL" id="EOA88783.1"/>
    </source>
</evidence>
<keyword evidence="1" id="KW-0677">Repeat</keyword>
<evidence type="ECO:0000256" key="2">
    <source>
        <dbReference type="ARBA" id="ARBA00023043"/>
    </source>
</evidence>
<dbReference type="STRING" id="671987.R0K711"/>
<feature type="repeat" description="ANK" evidence="3">
    <location>
        <begin position="162"/>
        <end position="200"/>
    </location>
</feature>